<keyword evidence="1" id="KW-0812">Transmembrane</keyword>
<evidence type="ECO:0000313" key="2">
    <source>
        <dbReference type="EMBL" id="MPN17724.1"/>
    </source>
</evidence>
<reference evidence="2" key="1">
    <citation type="submission" date="2019-08" db="EMBL/GenBank/DDBJ databases">
        <authorList>
            <person name="Kucharzyk K."/>
            <person name="Murdoch R.W."/>
            <person name="Higgins S."/>
            <person name="Loffler F."/>
        </authorList>
    </citation>
    <scope>NUCLEOTIDE SEQUENCE</scope>
</reference>
<feature type="transmembrane region" description="Helical" evidence="1">
    <location>
        <begin position="12"/>
        <end position="32"/>
    </location>
</feature>
<organism evidence="2">
    <name type="scientific">bioreactor metagenome</name>
    <dbReference type="NCBI Taxonomy" id="1076179"/>
    <lineage>
        <taxon>unclassified sequences</taxon>
        <taxon>metagenomes</taxon>
        <taxon>ecological metagenomes</taxon>
    </lineage>
</organism>
<protein>
    <submittedName>
        <fullName evidence="2">Uncharacterized protein</fullName>
    </submittedName>
</protein>
<dbReference type="AlphaFoldDB" id="A0A645G0S6"/>
<keyword evidence="1" id="KW-0472">Membrane</keyword>
<sequence>MAYRQLKAHLVVALAGAAVDYCVGVFLFGNFYQPLCYKRTRERGAEQVAVLVDSSGLHRWDNIIVDEFIGQVLNIELGRSGLKRALFKSDKLLRLPDVAGHGDDLAVVVMLLEPWNKNRRIESS</sequence>
<name>A0A645G0S6_9ZZZZ</name>
<comment type="caution">
    <text evidence="2">The sequence shown here is derived from an EMBL/GenBank/DDBJ whole genome shotgun (WGS) entry which is preliminary data.</text>
</comment>
<gene>
    <name evidence="2" type="ORF">SDC9_165079</name>
</gene>
<proteinExistence type="predicted"/>
<evidence type="ECO:0000256" key="1">
    <source>
        <dbReference type="SAM" id="Phobius"/>
    </source>
</evidence>
<keyword evidence="1" id="KW-1133">Transmembrane helix</keyword>
<dbReference type="EMBL" id="VSSQ01064910">
    <property type="protein sequence ID" value="MPN17724.1"/>
    <property type="molecule type" value="Genomic_DNA"/>
</dbReference>
<accession>A0A645G0S6</accession>